<feature type="region of interest" description="Disordered" evidence="2">
    <location>
        <begin position="232"/>
        <end position="262"/>
    </location>
</feature>
<gene>
    <name evidence="3" type="ORF">F3Y22_tig00112343pilonHSYRG00006</name>
</gene>
<accession>A0A6A2YBB4</accession>
<proteinExistence type="inferred from homology"/>
<comment type="similarity">
    <text evidence="1">Belongs to the DP1 family.</text>
</comment>
<feature type="compositionally biased region" description="Polar residues" evidence="2">
    <location>
        <begin position="315"/>
        <end position="326"/>
    </location>
</feature>
<evidence type="ECO:0000256" key="1">
    <source>
        <dbReference type="RuleBase" id="RU362006"/>
    </source>
</evidence>
<evidence type="ECO:0000313" key="4">
    <source>
        <dbReference type="Proteomes" id="UP000436088"/>
    </source>
</evidence>
<reference evidence="3" key="1">
    <citation type="submission" date="2019-09" db="EMBL/GenBank/DDBJ databases">
        <title>Draft genome information of white flower Hibiscus syriacus.</title>
        <authorList>
            <person name="Kim Y.-M."/>
        </authorList>
    </citation>
    <scope>NUCLEOTIDE SEQUENCE [LARGE SCALE GENOMIC DNA]</scope>
    <source>
        <strain evidence="3">YM2019G1</strain>
    </source>
</reference>
<feature type="compositionally biased region" description="Polar residues" evidence="2">
    <location>
        <begin position="248"/>
        <end position="257"/>
    </location>
</feature>
<protein>
    <recommendedName>
        <fullName evidence="1">HVA22-like protein</fullName>
    </recommendedName>
</protein>
<dbReference type="Pfam" id="PF03134">
    <property type="entry name" value="TB2_DP1_HVA22"/>
    <property type="match status" value="1"/>
</dbReference>
<feature type="transmembrane region" description="Helical" evidence="1">
    <location>
        <begin position="47"/>
        <end position="69"/>
    </location>
</feature>
<dbReference type="Proteomes" id="UP000436088">
    <property type="component" value="Unassembled WGS sequence"/>
</dbReference>
<dbReference type="InterPro" id="IPR036236">
    <property type="entry name" value="Znf_C2H2_sf"/>
</dbReference>
<evidence type="ECO:0000256" key="2">
    <source>
        <dbReference type="SAM" id="MobiDB-lite"/>
    </source>
</evidence>
<name>A0A6A2YBB4_HIBSY</name>
<dbReference type="Gene3D" id="3.30.160.60">
    <property type="entry name" value="Classic Zinc Finger"/>
    <property type="match status" value="1"/>
</dbReference>
<keyword evidence="1" id="KW-1133">Transmembrane helix</keyword>
<dbReference type="SUPFAM" id="SSF57667">
    <property type="entry name" value="beta-beta-alpha zinc fingers"/>
    <property type="match status" value="1"/>
</dbReference>
<dbReference type="PANTHER" id="PTHR12300:SF43">
    <property type="entry name" value="HVA22-LIKE PROTEIN"/>
    <property type="match status" value="1"/>
</dbReference>
<keyword evidence="1" id="KW-0812">Transmembrane</keyword>
<dbReference type="AlphaFoldDB" id="A0A6A2YBB4"/>
<organism evidence="3 4">
    <name type="scientific">Hibiscus syriacus</name>
    <name type="common">Rose of Sharon</name>
    <dbReference type="NCBI Taxonomy" id="106335"/>
    <lineage>
        <taxon>Eukaryota</taxon>
        <taxon>Viridiplantae</taxon>
        <taxon>Streptophyta</taxon>
        <taxon>Embryophyta</taxon>
        <taxon>Tracheophyta</taxon>
        <taxon>Spermatophyta</taxon>
        <taxon>Magnoliopsida</taxon>
        <taxon>eudicotyledons</taxon>
        <taxon>Gunneridae</taxon>
        <taxon>Pentapetalae</taxon>
        <taxon>rosids</taxon>
        <taxon>malvids</taxon>
        <taxon>Malvales</taxon>
        <taxon>Malvaceae</taxon>
        <taxon>Malvoideae</taxon>
        <taxon>Hibiscus</taxon>
    </lineage>
</organism>
<sequence length="374" mass="42084">MGLQDLVKFALICFDSLAWPVFALGYPLLASIQAIETNSNTDAKKLVTYWIIFSLISLFEHAFMGILQWLPFWPYIKLMIVCWMMIPRFDGAFYVYNHFVQPCLYMDLPTIINWFKRLQQLLLNNFLADEYAKAHRPPEALDKLIVNEPKGTEASILQKDIKPVRLSEKTEVAPVNQNPAPEPDVVQTVNNKITLPEINGEAGFNLTEIPLEKQVQKEWTCAMCQAKNQPCKGKAGSDSVLKEPWKDGSSSNIQGSQKKPKLIPKGQAFAAASVAPKNTDIPINNASTCYKAVNTKTETGHHNLPKEELKKSGNRVKSSENGQGQQRVGKEHGKTKNSRFRCTICNVTCTGSEDLNCHLWGWKHLAQIQKLNNL</sequence>
<dbReference type="GO" id="GO:0016020">
    <property type="term" value="C:membrane"/>
    <property type="evidence" value="ECO:0007669"/>
    <property type="project" value="UniProtKB-SubCell"/>
</dbReference>
<feature type="compositionally biased region" description="Basic and acidic residues" evidence="2">
    <location>
        <begin position="300"/>
        <end position="311"/>
    </location>
</feature>
<dbReference type="EMBL" id="VEPZ02001555">
    <property type="protein sequence ID" value="KAE8668254.1"/>
    <property type="molecule type" value="Genomic_DNA"/>
</dbReference>
<keyword evidence="4" id="KW-1185">Reference proteome</keyword>
<comment type="subcellular location">
    <subcellularLocation>
        <location evidence="1">Membrane</location>
        <topology evidence="1">Multi-pass membrane protein</topology>
    </subcellularLocation>
</comment>
<evidence type="ECO:0000313" key="3">
    <source>
        <dbReference type="EMBL" id="KAE8668254.1"/>
    </source>
</evidence>
<dbReference type="PANTHER" id="PTHR12300">
    <property type="entry name" value="HVA22-LIKE PROTEINS"/>
    <property type="match status" value="1"/>
</dbReference>
<feature type="region of interest" description="Disordered" evidence="2">
    <location>
        <begin position="300"/>
        <end position="333"/>
    </location>
</feature>
<comment type="caution">
    <text evidence="3">The sequence shown here is derived from an EMBL/GenBank/DDBJ whole genome shotgun (WGS) entry which is preliminary data.</text>
</comment>
<keyword evidence="1" id="KW-0472">Membrane</keyword>
<dbReference type="InterPro" id="IPR004345">
    <property type="entry name" value="TB2_DP1_HVA22"/>
</dbReference>
<feature type="transmembrane region" description="Helical" evidence="1">
    <location>
        <begin position="6"/>
        <end position="26"/>
    </location>
</feature>